<feature type="compositionally biased region" description="Basic residues" evidence="1">
    <location>
        <begin position="194"/>
        <end position="205"/>
    </location>
</feature>
<sequence>MKIKVSIVYFILYVLGVIAAGVLTGIYGNDISIYISYGFLAAYGIMILINATIIERISSIKVESYEQPNQLTPEQIKELPDKLGKGEEKKVGETTLEEMDAPPEPPQGLKEEPKKVQLSEEEIKTIQKVSLYIKDNLEKGHTLEKIREILEKVYTPELIDFVLQNALQIKEPELPDMGEPEEIVTPKTLNKEIKKTKKKPGRPKKNKVEIVDPEHFQ</sequence>
<protein>
    <submittedName>
        <fullName evidence="3">Uncharacterized protein</fullName>
    </submittedName>
</protein>
<keyword evidence="2" id="KW-0812">Transmembrane</keyword>
<dbReference type="AlphaFoldDB" id="A0A0F9M3J1"/>
<dbReference type="EMBL" id="LAZR01009677">
    <property type="protein sequence ID" value="KKM71225.1"/>
    <property type="molecule type" value="Genomic_DNA"/>
</dbReference>
<keyword evidence="2" id="KW-1133">Transmembrane helix</keyword>
<organism evidence="3">
    <name type="scientific">marine sediment metagenome</name>
    <dbReference type="NCBI Taxonomy" id="412755"/>
    <lineage>
        <taxon>unclassified sequences</taxon>
        <taxon>metagenomes</taxon>
        <taxon>ecological metagenomes</taxon>
    </lineage>
</organism>
<proteinExistence type="predicted"/>
<evidence type="ECO:0000256" key="1">
    <source>
        <dbReference type="SAM" id="MobiDB-lite"/>
    </source>
</evidence>
<feature type="region of interest" description="Disordered" evidence="1">
    <location>
        <begin position="174"/>
        <end position="217"/>
    </location>
</feature>
<evidence type="ECO:0000313" key="3">
    <source>
        <dbReference type="EMBL" id="KKM71225.1"/>
    </source>
</evidence>
<feature type="transmembrane region" description="Helical" evidence="2">
    <location>
        <begin position="34"/>
        <end position="54"/>
    </location>
</feature>
<comment type="caution">
    <text evidence="3">The sequence shown here is derived from an EMBL/GenBank/DDBJ whole genome shotgun (WGS) entry which is preliminary data.</text>
</comment>
<gene>
    <name evidence="3" type="ORF">LCGC14_1432780</name>
</gene>
<feature type="region of interest" description="Disordered" evidence="1">
    <location>
        <begin position="93"/>
        <end position="116"/>
    </location>
</feature>
<accession>A0A0F9M3J1</accession>
<reference evidence="3" key="1">
    <citation type="journal article" date="2015" name="Nature">
        <title>Complex archaea that bridge the gap between prokaryotes and eukaryotes.</title>
        <authorList>
            <person name="Spang A."/>
            <person name="Saw J.H."/>
            <person name="Jorgensen S.L."/>
            <person name="Zaremba-Niedzwiedzka K."/>
            <person name="Martijn J."/>
            <person name="Lind A.E."/>
            <person name="van Eijk R."/>
            <person name="Schleper C."/>
            <person name="Guy L."/>
            <person name="Ettema T.J."/>
        </authorList>
    </citation>
    <scope>NUCLEOTIDE SEQUENCE</scope>
</reference>
<keyword evidence="2" id="KW-0472">Membrane</keyword>
<feature type="transmembrane region" description="Helical" evidence="2">
    <location>
        <begin position="7"/>
        <end position="28"/>
    </location>
</feature>
<feature type="compositionally biased region" description="Basic and acidic residues" evidence="1">
    <location>
        <begin position="206"/>
        <end position="217"/>
    </location>
</feature>
<evidence type="ECO:0000256" key="2">
    <source>
        <dbReference type="SAM" id="Phobius"/>
    </source>
</evidence>
<name>A0A0F9M3J1_9ZZZZ</name>